<dbReference type="Pfam" id="PF17769">
    <property type="entry name" value="PurK_C"/>
    <property type="match status" value="1"/>
</dbReference>
<dbReference type="InterPro" id="IPR040686">
    <property type="entry name" value="PurK_C"/>
</dbReference>
<accession>A0A160TEH1</accession>
<keyword evidence="4" id="KW-0067">ATP-binding</keyword>
<evidence type="ECO:0000259" key="6">
    <source>
        <dbReference type="PROSITE" id="PS50975"/>
    </source>
</evidence>
<dbReference type="InterPro" id="IPR011054">
    <property type="entry name" value="Rudment_hybrid_motif"/>
</dbReference>
<dbReference type="SUPFAM" id="SSF51246">
    <property type="entry name" value="Rudiment single hybrid motif"/>
    <property type="match status" value="1"/>
</dbReference>
<feature type="domain" description="ATP-grasp" evidence="6">
    <location>
        <begin position="89"/>
        <end position="273"/>
    </location>
</feature>
<dbReference type="NCBIfam" id="NF004679">
    <property type="entry name" value="PRK06019.1-5"/>
    <property type="match status" value="1"/>
</dbReference>
<dbReference type="AlphaFoldDB" id="A0A160TEH1"/>
<dbReference type="GO" id="GO:0016874">
    <property type="term" value="F:ligase activity"/>
    <property type="evidence" value="ECO:0007669"/>
    <property type="project" value="UniProtKB-KW"/>
</dbReference>
<dbReference type="FunFam" id="3.30.1490.20:FF:000015">
    <property type="entry name" value="N5-carboxyaminoimidazole ribonucleotide synthase"/>
    <property type="match status" value="1"/>
</dbReference>
<name>A0A160TEH1_9ZZZZ</name>
<comment type="pathway">
    <text evidence="5">Purine metabolism.</text>
</comment>
<dbReference type="EC" id="4.1.1.21" evidence="7"/>
<protein>
    <submittedName>
        <fullName evidence="7">Phosphoribosylaminoimidazole carboxylase ATPase subunit</fullName>
        <ecNumber evidence="7">4.1.1.21</ecNumber>
    </submittedName>
</protein>
<dbReference type="PANTHER" id="PTHR11609:SF5">
    <property type="entry name" value="PHOSPHORIBOSYLAMINOIMIDAZOLE CARBOXYLASE"/>
    <property type="match status" value="1"/>
</dbReference>
<gene>
    <name evidence="7" type="ORF">MGWOODY_Tha226</name>
</gene>
<dbReference type="InterPro" id="IPR054350">
    <property type="entry name" value="PurT/PurK_preATP-grasp"/>
</dbReference>
<dbReference type="GO" id="GO:0046872">
    <property type="term" value="F:metal ion binding"/>
    <property type="evidence" value="ECO:0007669"/>
    <property type="project" value="InterPro"/>
</dbReference>
<dbReference type="InterPro" id="IPR005875">
    <property type="entry name" value="PurK"/>
</dbReference>
<dbReference type="GO" id="GO:0005524">
    <property type="term" value="F:ATP binding"/>
    <property type="evidence" value="ECO:0007669"/>
    <property type="project" value="UniProtKB-KW"/>
</dbReference>
<dbReference type="GO" id="GO:0005829">
    <property type="term" value="C:cytosol"/>
    <property type="evidence" value="ECO:0007669"/>
    <property type="project" value="TreeGrafter"/>
</dbReference>
<dbReference type="Gene3D" id="3.40.50.20">
    <property type="match status" value="1"/>
</dbReference>
<dbReference type="SUPFAM" id="SSF52440">
    <property type="entry name" value="PreATP-grasp domain"/>
    <property type="match status" value="1"/>
</dbReference>
<sequence length="358" mass="39018">MKVGILGNGQLGQMLSDSIKDLADIEVSLYDLRAHNDADLAAFVANVDVVSYETENIPAAIVDQLEGIADKLYPSLTALKTFQNRLLEKNALRAAGIDTADFCAVNSLDDLKQAINTLGLPIVLKTTTEGYDGKGQYVLRAPTDAEPAWTSIGNRELIAEAFVPFLRETSVIASRDRQGNMVVWPMTENIHHEGILRYSLYPAVGLSNEKAAQAERYIRQLADSLDYVGTITLELFETEKGLVANEVAPRVHNSGHWSIEGADTSQFRNHMLAITGRDLGATRARHNAIAMLNVISDEEPAVAAENIANAFRHSYGKEARPARKLGHVTVVADDEAQRDATITQLGALIPAGVWPPKH</sequence>
<evidence type="ECO:0000313" key="7">
    <source>
        <dbReference type="EMBL" id="CUS42461.1"/>
    </source>
</evidence>
<evidence type="ECO:0000256" key="4">
    <source>
        <dbReference type="ARBA" id="ARBA00022840"/>
    </source>
</evidence>
<dbReference type="Pfam" id="PF02222">
    <property type="entry name" value="ATP-grasp"/>
    <property type="match status" value="1"/>
</dbReference>
<keyword evidence="1" id="KW-0436">Ligase</keyword>
<dbReference type="EMBL" id="CZQC01000066">
    <property type="protein sequence ID" value="CUS42461.1"/>
    <property type="molecule type" value="Genomic_DNA"/>
</dbReference>
<evidence type="ECO:0000256" key="5">
    <source>
        <dbReference type="ARBA" id="ARBA00025704"/>
    </source>
</evidence>
<dbReference type="InterPro" id="IPR003135">
    <property type="entry name" value="ATP-grasp_carboxylate-amine"/>
</dbReference>
<reference evidence="7" key="1">
    <citation type="submission" date="2015-10" db="EMBL/GenBank/DDBJ databases">
        <authorList>
            <person name="Gilbert D.G."/>
        </authorList>
    </citation>
    <scope>NUCLEOTIDE SEQUENCE</scope>
</reference>
<dbReference type="InterPro" id="IPR016185">
    <property type="entry name" value="PreATP-grasp_dom_sf"/>
</dbReference>
<keyword evidence="2" id="KW-0547">Nucleotide-binding</keyword>
<dbReference type="InterPro" id="IPR011761">
    <property type="entry name" value="ATP-grasp"/>
</dbReference>
<dbReference type="InterPro" id="IPR013815">
    <property type="entry name" value="ATP_grasp_subdomain_1"/>
</dbReference>
<dbReference type="PROSITE" id="PS50975">
    <property type="entry name" value="ATP_GRASP"/>
    <property type="match status" value="1"/>
</dbReference>
<evidence type="ECO:0000256" key="3">
    <source>
        <dbReference type="ARBA" id="ARBA00022755"/>
    </source>
</evidence>
<evidence type="ECO:0000256" key="1">
    <source>
        <dbReference type="ARBA" id="ARBA00022598"/>
    </source>
</evidence>
<proteinExistence type="inferred from homology"/>
<evidence type="ECO:0000256" key="2">
    <source>
        <dbReference type="ARBA" id="ARBA00022741"/>
    </source>
</evidence>
<keyword evidence="7" id="KW-0456">Lyase</keyword>
<dbReference type="Gene3D" id="3.30.1490.20">
    <property type="entry name" value="ATP-grasp fold, A domain"/>
    <property type="match status" value="1"/>
</dbReference>
<dbReference type="Gene3D" id="3.30.470.20">
    <property type="entry name" value="ATP-grasp fold, B domain"/>
    <property type="match status" value="1"/>
</dbReference>
<dbReference type="GO" id="GO:0004638">
    <property type="term" value="F:phosphoribosylaminoimidazole carboxylase activity"/>
    <property type="evidence" value="ECO:0007669"/>
    <property type="project" value="UniProtKB-EC"/>
</dbReference>
<dbReference type="SUPFAM" id="SSF56059">
    <property type="entry name" value="Glutathione synthetase ATP-binding domain-like"/>
    <property type="match status" value="1"/>
</dbReference>
<dbReference type="GO" id="GO:0006189">
    <property type="term" value="P:'de novo' IMP biosynthetic process"/>
    <property type="evidence" value="ECO:0007669"/>
    <property type="project" value="InterPro"/>
</dbReference>
<organism evidence="7">
    <name type="scientific">hydrothermal vent metagenome</name>
    <dbReference type="NCBI Taxonomy" id="652676"/>
    <lineage>
        <taxon>unclassified sequences</taxon>
        <taxon>metagenomes</taxon>
        <taxon>ecological metagenomes</taxon>
    </lineage>
</organism>
<keyword evidence="3" id="KW-0658">Purine biosynthesis</keyword>
<dbReference type="PANTHER" id="PTHR11609">
    <property type="entry name" value="PURINE BIOSYNTHESIS PROTEIN 6/7, PUR6/7"/>
    <property type="match status" value="1"/>
</dbReference>
<dbReference type="HAMAP" id="MF_01928">
    <property type="entry name" value="PurK"/>
    <property type="match status" value="1"/>
</dbReference>
<dbReference type="Pfam" id="PF22660">
    <property type="entry name" value="RS_preATP-grasp-like"/>
    <property type="match status" value="1"/>
</dbReference>